<dbReference type="InterPro" id="IPR003307">
    <property type="entry name" value="W2_domain"/>
</dbReference>
<organism evidence="11 12">
    <name type="scientific">Schizosaccharomyces cryophilus (strain OY26 / ATCC MYA-4695 / CBS 11777 / NBRC 106824 / NRRL Y48691)</name>
    <name type="common">Fission yeast</name>
    <dbReference type="NCBI Taxonomy" id="653667"/>
    <lineage>
        <taxon>Eukaryota</taxon>
        <taxon>Fungi</taxon>
        <taxon>Dikarya</taxon>
        <taxon>Ascomycota</taxon>
        <taxon>Taphrinomycotina</taxon>
        <taxon>Schizosaccharomycetes</taxon>
        <taxon>Schizosaccharomycetales</taxon>
        <taxon>Schizosaccharomycetaceae</taxon>
        <taxon>Schizosaccharomyces</taxon>
    </lineage>
</organism>
<dbReference type="Pfam" id="PF02020">
    <property type="entry name" value="W2"/>
    <property type="match status" value="1"/>
</dbReference>
<dbReference type="HOGENOM" id="CLU_012507_1_0_1"/>
<accession>S9W356</accession>
<dbReference type="eggNOG" id="KOG1461">
    <property type="taxonomic scope" value="Eukaryota"/>
</dbReference>
<evidence type="ECO:0000256" key="4">
    <source>
        <dbReference type="ARBA" id="ARBA00022540"/>
    </source>
</evidence>
<dbReference type="OMA" id="LAQSCKI"/>
<gene>
    <name evidence="11" type="ORF">SPOG_04722</name>
</gene>
<keyword evidence="3" id="KW-0963">Cytoplasm</keyword>
<proteinExistence type="inferred from homology"/>
<dbReference type="CDD" id="cd04197">
    <property type="entry name" value="eIF-2B_epsilon_N"/>
    <property type="match status" value="1"/>
</dbReference>
<protein>
    <recommendedName>
        <fullName evidence="6">Translation initiation factor eIF2B subunit epsilon</fullName>
    </recommendedName>
    <alternativeName>
        <fullName evidence="7">eIF2B GDP-GTP exchange factor subunit epsilon</fullName>
    </alternativeName>
</protein>
<dbReference type="InterPro" id="IPR011004">
    <property type="entry name" value="Trimer_LpxA-like_sf"/>
</dbReference>
<dbReference type="SUPFAM" id="SSF51161">
    <property type="entry name" value="Trimeric LpxA-like enzymes"/>
    <property type="match status" value="1"/>
</dbReference>
<evidence type="ECO:0000313" key="12">
    <source>
        <dbReference type="Proteomes" id="UP000015464"/>
    </source>
</evidence>
<dbReference type="PANTHER" id="PTHR45887:SF1">
    <property type="entry name" value="TRANSLATION INITIATION FACTOR EIF-2B SUBUNIT EPSILON"/>
    <property type="match status" value="1"/>
</dbReference>
<dbReference type="InterPro" id="IPR029044">
    <property type="entry name" value="Nucleotide-diphossugar_trans"/>
</dbReference>
<dbReference type="GO" id="GO:0005851">
    <property type="term" value="C:eukaryotic translation initiation factor 2B complex"/>
    <property type="evidence" value="ECO:0007669"/>
    <property type="project" value="EnsemblFungi"/>
</dbReference>
<dbReference type="GO" id="GO:0031369">
    <property type="term" value="F:translation initiation factor binding"/>
    <property type="evidence" value="ECO:0007669"/>
    <property type="project" value="InterPro"/>
</dbReference>
<comment type="similarity">
    <text evidence="2">Belongs to the eIF-2B gamma/epsilon subunits family.</text>
</comment>
<dbReference type="EMBL" id="KE546989">
    <property type="protein sequence ID" value="EPY52994.1"/>
    <property type="molecule type" value="Genomic_DNA"/>
</dbReference>
<dbReference type="GO" id="GO:0002183">
    <property type="term" value="P:cytoplasmic translational initiation"/>
    <property type="evidence" value="ECO:0007669"/>
    <property type="project" value="EnsemblFungi"/>
</dbReference>
<dbReference type="InterPro" id="IPR016024">
    <property type="entry name" value="ARM-type_fold"/>
</dbReference>
<comment type="subunit">
    <text evidence="8">Component of the translation initiation factor 2B (eIF2B) complex which is a heterodecamer of two sets of five different subunits: alpha, beta, gamma, delta and epsilon. Subunits alpha, beta and delta comprise a regulatory subcomplex and subunits epsilon and gamma comprise a catalytic subcomplex. Within the complex, the hexameric regulatory complex resides at the center, with the two heterodimeric catalytic subcomplexes bound on opposite sides.</text>
</comment>
<dbReference type="SMART" id="SM00515">
    <property type="entry name" value="eIF5C"/>
    <property type="match status" value="1"/>
</dbReference>
<dbReference type="RefSeq" id="XP_013022867.1">
    <property type="nucleotide sequence ID" value="XM_013167413.1"/>
</dbReference>
<dbReference type="GO" id="GO:0005829">
    <property type="term" value="C:cytosol"/>
    <property type="evidence" value="ECO:0007669"/>
    <property type="project" value="UniProtKB-SubCell"/>
</dbReference>
<comment type="subcellular location">
    <subcellularLocation>
        <location evidence="1">Cytoplasm</location>
        <location evidence="1">Cytosol</location>
    </subcellularLocation>
</comment>
<feature type="region of interest" description="Disordered" evidence="9">
    <location>
        <begin position="1"/>
        <end position="22"/>
    </location>
</feature>
<dbReference type="Proteomes" id="UP000015464">
    <property type="component" value="Unassembled WGS sequence"/>
</dbReference>
<dbReference type="CDD" id="cd11558">
    <property type="entry name" value="W2_eIF2B_epsilon"/>
    <property type="match status" value="1"/>
</dbReference>
<dbReference type="GO" id="GO:0005085">
    <property type="term" value="F:guanyl-nucleotide exchange factor activity"/>
    <property type="evidence" value="ECO:0007669"/>
    <property type="project" value="EnsemblFungi"/>
</dbReference>
<evidence type="ECO:0000256" key="7">
    <source>
        <dbReference type="ARBA" id="ARBA00044345"/>
    </source>
</evidence>
<dbReference type="Gene3D" id="3.90.550.10">
    <property type="entry name" value="Spore Coat Polysaccharide Biosynthesis Protein SpsA, Chain A"/>
    <property type="match status" value="1"/>
</dbReference>
<dbReference type="STRING" id="653667.S9W356"/>
<dbReference type="PANTHER" id="PTHR45887">
    <property type="entry name" value="TRANSLATION INITIATION FACTOR EIF-2B SUBUNIT EPSILON"/>
    <property type="match status" value="1"/>
</dbReference>
<keyword evidence="12" id="KW-1185">Reference proteome</keyword>
<evidence type="ECO:0000256" key="2">
    <source>
        <dbReference type="ARBA" id="ARBA00007878"/>
    </source>
</evidence>
<dbReference type="CDD" id="cd05787">
    <property type="entry name" value="LbH_eIF2B_epsilon"/>
    <property type="match status" value="1"/>
</dbReference>
<keyword evidence="4 11" id="KW-0396">Initiation factor</keyword>
<dbReference type="AlphaFoldDB" id="S9W356"/>
<dbReference type="SUPFAM" id="SSF48371">
    <property type="entry name" value="ARM repeat"/>
    <property type="match status" value="1"/>
</dbReference>
<feature type="domain" description="W2" evidence="10">
    <location>
        <begin position="520"/>
        <end position="686"/>
    </location>
</feature>
<evidence type="ECO:0000256" key="1">
    <source>
        <dbReference type="ARBA" id="ARBA00004514"/>
    </source>
</evidence>
<evidence type="ECO:0000256" key="3">
    <source>
        <dbReference type="ARBA" id="ARBA00022490"/>
    </source>
</evidence>
<dbReference type="SUPFAM" id="SSF53448">
    <property type="entry name" value="Nucleotide-diphospho-sugar transferases"/>
    <property type="match status" value="1"/>
</dbReference>
<reference evidence="11 12" key="1">
    <citation type="journal article" date="2011" name="Science">
        <title>Comparative functional genomics of the fission yeasts.</title>
        <authorList>
            <person name="Rhind N."/>
            <person name="Chen Z."/>
            <person name="Yassour M."/>
            <person name="Thompson D.A."/>
            <person name="Haas B.J."/>
            <person name="Habib N."/>
            <person name="Wapinski I."/>
            <person name="Roy S."/>
            <person name="Lin M.F."/>
            <person name="Heiman D.I."/>
            <person name="Young S.K."/>
            <person name="Furuya K."/>
            <person name="Guo Y."/>
            <person name="Pidoux A."/>
            <person name="Chen H.M."/>
            <person name="Robbertse B."/>
            <person name="Goldberg J.M."/>
            <person name="Aoki K."/>
            <person name="Bayne E.H."/>
            <person name="Berlin A.M."/>
            <person name="Desjardins C.A."/>
            <person name="Dobbs E."/>
            <person name="Dukaj L."/>
            <person name="Fan L."/>
            <person name="FitzGerald M.G."/>
            <person name="French C."/>
            <person name="Gujja S."/>
            <person name="Hansen K."/>
            <person name="Keifenheim D."/>
            <person name="Levin J.Z."/>
            <person name="Mosher R.A."/>
            <person name="Mueller C.A."/>
            <person name="Pfiffner J."/>
            <person name="Priest M."/>
            <person name="Russ C."/>
            <person name="Smialowska A."/>
            <person name="Swoboda P."/>
            <person name="Sykes S.M."/>
            <person name="Vaughn M."/>
            <person name="Vengrova S."/>
            <person name="Yoder R."/>
            <person name="Zeng Q."/>
            <person name="Allshire R."/>
            <person name="Baulcombe D."/>
            <person name="Birren B.W."/>
            <person name="Brown W."/>
            <person name="Ekwall K."/>
            <person name="Kellis M."/>
            <person name="Leatherwood J."/>
            <person name="Levin H."/>
            <person name="Margalit H."/>
            <person name="Martienssen R."/>
            <person name="Nieduszynski C.A."/>
            <person name="Spatafora J.W."/>
            <person name="Friedman N."/>
            <person name="Dalgaard J.Z."/>
            <person name="Baumann P."/>
            <person name="Niki H."/>
            <person name="Regev A."/>
            <person name="Nusbaum C."/>
        </authorList>
    </citation>
    <scope>NUCLEOTIDE SEQUENCE [LARGE SCALE GENOMIC DNA]</scope>
    <source>
        <strain evidence="12">OY26 / ATCC MYA-4695 / CBS 11777 / NBRC 106824 / NRRL Y48691</strain>
    </source>
</reference>
<dbReference type="PROSITE" id="PS51363">
    <property type="entry name" value="W2"/>
    <property type="match status" value="1"/>
</dbReference>
<dbReference type="FunFam" id="3.90.550.10:FF:000066">
    <property type="entry name" value="Translation initiation factor eIF-2B subunit epsilon"/>
    <property type="match status" value="1"/>
</dbReference>
<evidence type="ECO:0000259" key="10">
    <source>
        <dbReference type="PROSITE" id="PS51363"/>
    </source>
</evidence>
<evidence type="ECO:0000256" key="6">
    <source>
        <dbReference type="ARBA" id="ARBA00044144"/>
    </source>
</evidence>
<evidence type="ECO:0000313" key="11">
    <source>
        <dbReference type="EMBL" id="EPY52994.1"/>
    </source>
</evidence>
<dbReference type="GO" id="GO:0006446">
    <property type="term" value="P:regulation of translational initiation"/>
    <property type="evidence" value="ECO:0007669"/>
    <property type="project" value="EnsemblFungi"/>
</dbReference>
<dbReference type="GO" id="GO:0003743">
    <property type="term" value="F:translation initiation factor activity"/>
    <property type="evidence" value="ECO:0007669"/>
    <property type="project" value="UniProtKB-KW"/>
</dbReference>
<dbReference type="Gene3D" id="1.25.40.180">
    <property type="match status" value="1"/>
</dbReference>
<dbReference type="Gene3D" id="2.160.10.10">
    <property type="entry name" value="Hexapeptide repeat proteins"/>
    <property type="match status" value="1"/>
</dbReference>
<dbReference type="InterPro" id="IPR051956">
    <property type="entry name" value="eIF2B_epsilon"/>
</dbReference>
<evidence type="ECO:0000256" key="9">
    <source>
        <dbReference type="SAM" id="MobiDB-lite"/>
    </source>
</evidence>
<evidence type="ECO:0000256" key="5">
    <source>
        <dbReference type="ARBA" id="ARBA00022917"/>
    </source>
</evidence>
<sequence length="693" mass="78439">MKPSKNQNLVKMAPSSKGLNGKLEKPKSALQAIVLSDSYNYRFRPLTLDKPRCLLPLANTPLIEYTFEFLALAGVQEVYVFCCAHADQIRSYIENSKWNLASSPFSVHTIVSRESLSVGDALRELDTKQLITSDFILVSGDVVSNVPLKEVLEEHRARREVDKNAIMTMVVREASPFHRTRASTESSVFVIDKKTSQCVHYQANERGKHYVSMDPEIFNEHEELEIRNDLIDCQIDICSNDVPALFTENFDYQDIRKDFVYGVLTSDLLGKSIHCHVTKDNYAARVRSLQTYDAISKDVISRWVYPFVPDSNLLNQSFTYQRYQIYKEDEVVLARSCEIKARTLIGAFTKVGDASIVANTVIGRNCIIGNNCNIDGAFLWENVRIGDNCRIGKAIIANDIQIGHNCTIEDGAILAAGVIIGDNVNVTENLRLTPHESHSQGIPNDPALVGERGLGQEYHAEADSEDEEELMEASGLIHRVEDLNLSDSEISELSSSSEEDMDFIPFSARRDSANTMNSDDFDEGDFNKEAQQSIERAFEENHSIEIAALELNTLRMAMNANYHEVRSAIILAILKRISYLDFPAKESISKVMTRWGPLLLKLTFNHEEQVDNLLTLQKYCIRLSMQKQFLQLLGYLYQLEIAEDDAVLDWYNDPRSAEGELAVLRDNYGKQFVDWLNTAESESEEEEDDEDDE</sequence>
<dbReference type="Pfam" id="PF25084">
    <property type="entry name" value="LbH_EIF2B"/>
    <property type="match status" value="1"/>
</dbReference>
<dbReference type="InterPro" id="IPR056764">
    <property type="entry name" value="LbH_EIF2B3/5"/>
</dbReference>
<dbReference type="InterPro" id="IPR044123">
    <property type="entry name" value="W2_eIF2B_epsilon"/>
</dbReference>
<dbReference type="OrthoDB" id="424572at2759"/>
<keyword evidence="5" id="KW-0648">Protein biosynthesis</keyword>
<name>S9W356_SCHCR</name>
<dbReference type="GeneID" id="25039035"/>
<dbReference type="InterPro" id="IPR035543">
    <property type="entry name" value="eIF-2B_epsilon_N"/>
</dbReference>
<dbReference type="Pfam" id="PF00483">
    <property type="entry name" value="NTP_transferase"/>
    <property type="match status" value="1"/>
</dbReference>
<evidence type="ECO:0000256" key="8">
    <source>
        <dbReference type="ARBA" id="ARBA00046432"/>
    </source>
</evidence>
<dbReference type="InterPro" id="IPR005835">
    <property type="entry name" value="NTP_transferase_dom"/>
</dbReference>